<feature type="compositionally biased region" description="Basic and acidic residues" evidence="5">
    <location>
        <begin position="194"/>
        <end position="206"/>
    </location>
</feature>
<comment type="caution">
    <text evidence="7">The sequence shown here is derived from an EMBL/GenBank/DDBJ whole genome shotgun (WGS) entry which is preliminary data.</text>
</comment>
<protein>
    <submittedName>
        <fullName evidence="7">Transthyretin-like family domain-containing protein</fullName>
    </submittedName>
</protein>
<name>A0AAD4R2C1_9BILA</name>
<dbReference type="Pfam" id="PF01060">
    <property type="entry name" value="TTR-52"/>
    <property type="match status" value="1"/>
</dbReference>
<feature type="chain" id="PRO_5041950792" evidence="6">
    <location>
        <begin position="23"/>
        <end position="654"/>
    </location>
</feature>
<feature type="compositionally biased region" description="Low complexity" evidence="5">
    <location>
        <begin position="415"/>
        <end position="428"/>
    </location>
</feature>
<evidence type="ECO:0000256" key="3">
    <source>
        <dbReference type="ARBA" id="ARBA00022525"/>
    </source>
</evidence>
<dbReference type="InterPro" id="IPR001534">
    <property type="entry name" value="Transthyretin-like"/>
</dbReference>
<dbReference type="GO" id="GO:0005576">
    <property type="term" value="C:extracellular region"/>
    <property type="evidence" value="ECO:0007669"/>
    <property type="project" value="UniProtKB-SubCell"/>
</dbReference>
<comment type="similarity">
    <text evidence="2">Belongs to the nematode transthyretin-like family.</text>
</comment>
<evidence type="ECO:0000256" key="4">
    <source>
        <dbReference type="ARBA" id="ARBA00022729"/>
    </source>
</evidence>
<feature type="region of interest" description="Disordered" evidence="5">
    <location>
        <begin position="44"/>
        <end position="70"/>
    </location>
</feature>
<proteinExistence type="inferred from homology"/>
<dbReference type="EMBL" id="JAKKPZ010000023">
    <property type="protein sequence ID" value="KAI1711173.1"/>
    <property type="molecule type" value="Genomic_DNA"/>
</dbReference>
<organism evidence="7 8">
    <name type="scientific">Ditylenchus destructor</name>
    <dbReference type="NCBI Taxonomy" id="166010"/>
    <lineage>
        <taxon>Eukaryota</taxon>
        <taxon>Metazoa</taxon>
        <taxon>Ecdysozoa</taxon>
        <taxon>Nematoda</taxon>
        <taxon>Chromadorea</taxon>
        <taxon>Rhabditida</taxon>
        <taxon>Tylenchina</taxon>
        <taxon>Tylenchomorpha</taxon>
        <taxon>Sphaerularioidea</taxon>
        <taxon>Anguinidae</taxon>
        <taxon>Anguininae</taxon>
        <taxon>Ditylenchus</taxon>
    </lineage>
</organism>
<dbReference type="Gene3D" id="2.60.40.3330">
    <property type="match status" value="1"/>
</dbReference>
<keyword evidence="3" id="KW-0964">Secreted</keyword>
<gene>
    <name evidence="7" type="ORF">DdX_10427</name>
</gene>
<feature type="signal peptide" evidence="6">
    <location>
        <begin position="1"/>
        <end position="22"/>
    </location>
</feature>
<dbReference type="GO" id="GO:0009986">
    <property type="term" value="C:cell surface"/>
    <property type="evidence" value="ECO:0007669"/>
    <property type="project" value="InterPro"/>
</dbReference>
<evidence type="ECO:0000256" key="1">
    <source>
        <dbReference type="ARBA" id="ARBA00004613"/>
    </source>
</evidence>
<evidence type="ECO:0000256" key="5">
    <source>
        <dbReference type="SAM" id="MobiDB-lite"/>
    </source>
</evidence>
<feature type="region of interest" description="Disordered" evidence="5">
    <location>
        <begin position="84"/>
        <end position="597"/>
    </location>
</feature>
<keyword evidence="8" id="KW-1185">Reference proteome</keyword>
<keyword evidence="4 6" id="KW-0732">Signal</keyword>
<feature type="compositionally biased region" description="Acidic residues" evidence="5">
    <location>
        <begin position="316"/>
        <end position="331"/>
    </location>
</feature>
<evidence type="ECO:0000313" key="7">
    <source>
        <dbReference type="EMBL" id="KAI1711173.1"/>
    </source>
</evidence>
<feature type="compositionally biased region" description="Polar residues" evidence="5">
    <location>
        <begin position="379"/>
        <end position="393"/>
    </location>
</feature>
<feature type="compositionally biased region" description="Polar residues" evidence="5">
    <location>
        <begin position="337"/>
        <end position="348"/>
    </location>
</feature>
<evidence type="ECO:0000313" key="8">
    <source>
        <dbReference type="Proteomes" id="UP001201812"/>
    </source>
</evidence>
<feature type="compositionally biased region" description="Polar residues" evidence="5">
    <location>
        <begin position="44"/>
        <end position="62"/>
    </location>
</feature>
<feature type="compositionally biased region" description="Basic and acidic residues" evidence="5">
    <location>
        <begin position="89"/>
        <end position="107"/>
    </location>
</feature>
<sequence>MRASLFCTAVLTSAFVLSQAWAETQNINVAGQVFCVDITETTEQPSLATTSQPSTTITSNGEDSNEVLDPSHGSALKILRKKRNSGYESGRHGSEYHQKPARYDHSGEYQAKPVYRPKQKKPAYEEEEHSEPSYSKMETSVRRPQKPSHHESNEEYGSKPSYHQKPRYQKEEEEYEHKPSYQGSKQKYGASKPGKYEEEGEYERPSKYQSSKPHSQSPAFEQEKPRSRKPSHAGWEDNEHSASSHGWAHRRKRDADDDDWVRRDMDDDNWPSRVDEDWQRTDSWSDDNPGENNGVRPGGPDEGQEQNQGEYSPQQESDDDGIPIDQDDEDDLGRQPIPSQVNQGTSQAGAPPQNQQSGSSQTQSQSQVQNNQQGWNSQVDNTQQQQNGPSNPVVSGRDKPQESGSWDSNKRLLRQSSQGQQPQEQYNSPTQVQGSPAASAPQDQTNDPQAPAPPANPPQEGSYSQSDDPQAPAPPANPPQEGSYSQSDDPQAPAPPANPPQEGSYSQSDDSQSNSEQDVPPQNPQENPYDESQVSETQTEPDVSTSQQDPNGSQGQYQQGSADERADDDGEWQFIGLDGPQNQLAHASRFRRSAAGRSQFRPKLIPAKAEVQLFEHDKISSDDLLATVQTDDQGFFNISGKDGYHKSVLYLREK</sequence>
<dbReference type="InterPro" id="IPR038479">
    <property type="entry name" value="Transthyretin-like_sf"/>
</dbReference>
<feature type="compositionally biased region" description="Basic and acidic residues" evidence="5">
    <location>
        <begin position="148"/>
        <end position="157"/>
    </location>
</feature>
<feature type="compositionally biased region" description="Low complexity" evidence="5">
    <location>
        <begin position="353"/>
        <end position="378"/>
    </location>
</feature>
<evidence type="ECO:0000256" key="2">
    <source>
        <dbReference type="ARBA" id="ARBA00010112"/>
    </source>
</evidence>
<dbReference type="Proteomes" id="UP001201812">
    <property type="component" value="Unassembled WGS sequence"/>
</dbReference>
<dbReference type="AlphaFoldDB" id="A0AAD4R2C1"/>
<feature type="compositionally biased region" description="Polar residues" evidence="5">
    <location>
        <begin position="305"/>
        <end position="315"/>
    </location>
</feature>
<accession>A0AAD4R2C1</accession>
<evidence type="ECO:0000256" key="6">
    <source>
        <dbReference type="SAM" id="SignalP"/>
    </source>
</evidence>
<reference evidence="7" key="1">
    <citation type="submission" date="2022-01" db="EMBL/GenBank/DDBJ databases">
        <title>Genome Sequence Resource for Two Populations of Ditylenchus destructor, the Migratory Endoparasitic Phytonematode.</title>
        <authorList>
            <person name="Zhang H."/>
            <person name="Lin R."/>
            <person name="Xie B."/>
        </authorList>
    </citation>
    <scope>NUCLEOTIDE SEQUENCE</scope>
    <source>
        <strain evidence="7">BazhouSP</strain>
    </source>
</reference>
<feature type="compositionally biased region" description="Polar residues" evidence="5">
    <location>
        <begin position="524"/>
        <end position="561"/>
    </location>
</feature>
<comment type="subcellular location">
    <subcellularLocation>
        <location evidence="1">Secreted</location>
    </subcellularLocation>
</comment>
<feature type="compositionally biased region" description="Polar residues" evidence="5">
    <location>
        <begin position="209"/>
        <end position="219"/>
    </location>
</feature>
<feature type="compositionally biased region" description="Low complexity" evidence="5">
    <location>
        <begin position="440"/>
        <end position="449"/>
    </location>
</feature>
<feature type="compositionally biased region" description="Low complexity" evidence="5">
    <location>
        <begin position="500"/>
        <end position="518"/>
    </location>
</feature>